<proteinExistence type="predicted"/>
<gene>
    <name evidence="1" type="ORF">WT83_04785</name>
</gene>
<dbReference type="EMBL" id="LPLZ01000017">
    <property type="protein sequence ID" value="KWN21994.1"/>
    <property type="molecule type" value="Genomic_DNA"/>
</dbReference>
<accession>A0A119VNY7</accession>
<protein>
    <submittedName>
        <fullName evidence="1">Uncharacterized protein</fullName>
    </submittedName>
</protein>
<evidence type="ECO:0000313" key="1">
    <source>
        <dbReference type="EMBL" id="KWN21994.1"/>
    </source>
</evidence>
<dbReference type="AlphaFoldDB" id="A0A119VNY7"/>
<organism evidence="1 2">
    <name type="scientific">Burkholderia territorii</name>
    <dbReference type="NCBI Taxonomy" id="1503055"/>
    <lineage>
        <taxon>Bacteria</taxon>
        <taxon>Pseudomonadati</taxon>
        <taxon>Pseudomonadota</taxon>
        <taxon>Betaproteobacteria</taxon>
        <taxon>Burkholderiales</taxon>
        <taxon>Burkholderiaceae</taxon>
        <taxon>Burkholderia</taxon>
        <taxon>Burkholderia cepacia complex</taxon>
    </lineage>
</organism>
<comment type="caution">
    <text evidence="1">The sequence shown here is derived from an EMBL/GenBank/DDBJ whole genome shotgun (WGS) entry which is preliminary data.</text>
</comment>
<name>A0A119VNY7_9BURK</name>
<dbReference type="Proteomes" id="UP000068016">
    <property type="component" value="Unassembled WGS sequence"/>
</dbReference>
<reference evidence="1 2" key="1">
    <citation type="submission" date="2015-11" db="EMBL/GenBank/DDBJ databases">
        <title>Expanding the genomic diversity of Burkholderia species for the development of highly accurate diagnostics.</title>
        <authorList>
            <person name="Sahl J."/>
            <person name="Keim P."/>
            <person name="Wagner D."/>
        </authorList>
    </citation>
    <scope>NUCLEOTIDE SEQUENCE [LARGE SCALE GENOMIC DNA]</scope>
    <source>
        <strain evidence="1 2">MSMB793WGS</strain>
    </source>
</reference>
<evidence type="ECO:0000313" key="2">
    <source>
        <dbReference type="Proteomes" id="UP000068016"/>
    </source>
</evidence>
<sequence length="94" mass="10765">MPSGRAFFERQAIAFERKAFPLERHAQRVEIPERQRAEFSLEALNDLLASQWLGRGHAHDQGDHLVAQRARAAIFMADLDQQFNHALFAPRMGP</sequence>